<feature type="transmembrane region" description="Helical" evidence="1">
    <location>
        <begin position="42"/>
        <end position="60"/>
    </location>
</feature>
<accession>A0A1I6DE15</accession>
<reference evidence="3" key="1">
    <citation type="submission" date="2016-10" db="EMBL/GenBank/DDBJ databases">
        <authorList>
            <person name="Varghese N."/>
            <person name="Submissions S."/>
        </authorList>
    </citation>
    <scope>NUCLEOTIDE SEQUENCE [LARGE SCALE GENOMIC DNA]</scope>
    <source>
        <strain evidence="3">DSM 3669</strain>
    </source>
</reference>
<keyword evidence="1" id="KW-0472">Membrane</keyword>
<sequence>MYPINSLEQKIQWHHAANKLRHVNQGIMLVAGNVGPHLLADVAWPAVAALVMVPLALHLLKHILIK</sequence>
<keyword evidence="3" id="KW-1185">Reference proteome</keyword>
<gene>
    <name evidence="2" type="ORF">SAMN05660706_10979</name>
</gene>
<protein>
    <submittedName>
        <fullName evidence="2">Uncharacterized protein</fullName>
    </submittedName>
</protein>
<evidence type="ECO:0000256" key="1">
    <source>
        <dbReference type="SAM" id="Phobius"/>
    </source>
</evidence>
<dbReference type="Proteomes" id="UP000199584">
    <property type="component" value="Unassembled WGS sequence"/>
</dbReference>
<dbReference type="AlphaFoldDB" id="A0A1I6DE15"/>
<keyword evidence="1" id="KW-1133">Transmembrane helix</keyword>
<evidence type="ECO:0000313" key="3">
    <source>
        <dbReference type="Proteomes" id="UP000199584"/>
    </source>
</evidence>
<organism evidence="2 3">
    <name type="scientific">Desulfoscipio geothermicus DSM 3669</name>
    <dbReference type="NCBI Taxonomy" id="1121426"/>
    <lineage>
        <taxon>Bacteria</taxon>
        <taxon>Bacillati</taxon>
        <taxon>Bacillota</taxon>
        <taxon>Clostridia</taxon>
        <taxon>Eubacteriales</taxon>
        <taxon>Desulfallaceae</taxon>
        <taxon>Desulfoscipio</taxon>
    </lineage>
</organism>
<evidence type="ECO:0000313" key="2">
    <source>
        <dbReference type="EMBL" id="SFR03705.1"/>
    </source>
</evidence>
<proteinExistence type="predicted"/>
<name>A0A1I6DE15_9FIRM</name>
<keyword evidence="1" id="KW-0812">Transmembrane</keyword>
<dbReference type="EMBL" id="FOYM01000009">
    <property type="protein sequence ID" value="SFR03705.1"/>
    <property type="molecule type" value="Genomic_DNA"/>
</dbReference>